<comment type="similarity">
    <text evidence="1 4">Belongs to the glycosyl hydrolase 26 family.</text>
</comment>
<dbReference type="GO" id="GO:0016985">
    <property type="term" value="F:mannan endo-1,4-beta-mannosidase activity"/>
    <property type="evidence" value="ECO:0007669"/>
    <property type="project" value="InterPro"/>
</dbReference>
<sequence>MQTLASSYKLRLAFFTVAAILLAASCKKGDSGTPDDTDITPPGSEVPSLATVRSWLADKNATEETAALFYNLKKMAKTNVLFGHQDATKRGVTDANTQWANEQQFSGVSSLKSDVKDVTGAYPAVYGFDYLQISGFFDDTWGWFSYEKQIARQLSIEAYNRGGVCTYSWHYGNPVSKGSFYWSDSPVEAVSKILPGGSEHETFKNSLKIVADHAKTLVGADGKLVPVIFRPFHEFDGDWFWWGKAHCTAEQYKALYKFTVTYLRDELGVHNFIYAWSPGESYTSEAQYLERYPGDAYVDLVGTDNYGDMKVSSNPTTAANKFKIVSDYAKRQNKLAALTETGLQNLPKSDWYTQILLKSLKQNKLEFCYAMVWANTKDAYWTPYKGHAAESDFKTFKSDPYMLFGDKLTATTMYKIK</sequence>
<evidence type="ECO:0000256" key="3">
    <source>
        <dbReference type="ARBA" id="ARBA00023295"/>
    </source>
</evidence>
<dbReference type="Pfam" id="PF02156">
    <property type="entry name" value="Glyco_hydro_26"/>
    <property type="match status" value="1"/>
</dbReference>
<name>A0A2S5A231_9SPHI</name>
<dbReference type="InterPro" id="IPR022790">
    <property type="entry name" value="GH26_dom"/>
</dbReference>
<feature type="active site" description="Nucleophile" evidence="4">
    <location>
        <position position="340"/>
    </location>
</feature>
<feature type="domain" description="GH26" evidence="6">
    <location>
        <begin position="63"/>
        <end position="406"/>
    </location>
</feature>
<gene>
    <name evidence="7" type="ORF">C3K47_09785</name>
</gene>
<reference evidence="7 8" key="1">
    <citation type="submission" date="2018-01" db="EMBL/GenBank/DDBJ databases">
        <authorList>
            <person name="Gaut B.S."/>
            <person name="Morton B.R."/>
            <person name="Clegg M.T."/>
            <person name="Duvall M.R."/>
        </authorList>
    </citation>
    <scope>NUCLEOTIDE SEQUENCE [LARGE SCALE GENOMIC DNA]</scope>
    <source>
        <strain evidence="7 8">HR-AV</strain>
    </source>
</reference>
<dbReference type="Gene3D" id="3.20.20.80">
    <property type="entry name" value="Glycosidases"/>
    <property type="match status" value="1"/>
</dbReference>
<evidence type="ECO:0000256" key="1">
    <source>
        <dbReference type="ARBA" id="ARBA00007754"/>
    </source>
</evidence>
<dbReference type="EMBL" id="PQVF01000006">
    <property type="protein sequence ID" value="POY36650.1"/>
    <property type="molecule type" value="Genomic_DNA"/>
</dbReference>
<evidence type="ECO:0000256" key="5">
    <source>
        <dbReference type="SAM" id="SignalP"/>
    </source>
</evidence>
<dbReference type="Proteomes" id="UP000236893">
    <property type="component" value="Unassembled WGS sequence"/>
</dbReference>
<feature type="active site" description="Proton donor" evidence="4">
    <location>
        <position position="234"/>
    </location>
</feature>
<dbReference type="AlphaFoldDB" id="A0A2S5A231"/>
<dbReference type="SUPFAM" id="SSF51445">
    <property type="entry name" value="(Trans)glycosidases"/>
    <property type="match status" value="1"/>
</dbReference>
<feature type="signal peptide" evidence="5">
    <location>
        <begin position="1"/>
        <end position="23"/>
    </location>
</feature>
<protein>
    <submittedName>
        <fullName evidence="7">Beta-mannosidase</fullName>
    </submittedName>
</protein>
<dbReference type="InterPro" id="IPR017853">
    <property type="entry name" value="GH"/>
</dbReference>
<evidence type="ECO:0000313" key="7">
    <source>
        <dbReference type="EMBL" id="POY36650.1"/>
    </source>
</evidence>
<dbReference type="RefSeq" id="WP_103788953.1">
    <property type="nucleotide sequence ID" value="NZ_PQVF01000006.1"/>
</dbReference>
<comment type="caution">
    <text evidence="7">The sequence shown here is derived from an EMBL/GenBank/DDBJ whole genome shotgun (WGS) entry which is preliminary data.</text>
</comment>
<dbReference type="PROSITE" id="PS51764">
    <property type="entry name" value="GH26"/>
    <property type="match status" value="1"/>
</dbReference>
<dbReference type="InterPro" id="IPR000805">
    <property type="entry name" value="Glyco_hydro_26"/>
</dbReference>
<keyword evidence="2 4" id="KW-0378">Hydrolase</keyword>
<organism evidence="7 8">
    <name type="scientific">Solitalea longa</name>
    <dbReference type="NCBI Taxonomy" id="2079460"/>
    <lineage>
        <taxon>Bacteria</taxon>
        <taxon>Pseudomonadati</taxon>
        <taxon>Bacteroidota</taxon>
        <taxon>Sphingobacteriia</taxon>
        <taxon>Sphingobacteriales</taxon>
        <taxon>Sphingobacteriaceae</taxon>
        <taxon>Solitalea</taxon>
    </lineage>
</organism>
<evidence type="ECO:0000256" key="2">
    <source>
        <dbReference type="ARBA" id="ARBA00022801"/>
    </source>
</evidence>
<proteinExistence type="inferred from homology"/>
<keyword evidence="3 4" id="KW-0326">Glycosidase</keyword>
<dbReference type="PANTHER" id="PTHR40079">
    <property type="entry name" value="MANNAN ENDO-1,4-BETA-MANNOSIDASE E-RELATED"/>
    <property type="match status" value="1"/>
</dbReference>
<dbReference type="PRINTS" id="PR00739">
    <property type="entry name" value="GLHYDRLASE26"/>
</dbReference>
<accession>A0A2S5A231</accession>
<evidence type="ECO:0000256" key="4">
    <source>
        <dbReference type="PROSITE-ProRule" id="PRU01100"/>
    </source>
</evidence>
<dbReference type="PANTHER" id="PTHR40079:SF4">
    <property type="entry name" value="GH26 DOMAIN-CONTAINING PROTEIN-RELATED"/>
    <property type="match status" value="1"/>
</dbReference>
<feature type="chain" id="PRO_5015670522" evidence="5">
    <location>
        <begin position="24"/>
        <end position="417"/>
    </location>
</feature>
<keyword evidence="8" id="KW-1185">Reference proteome</keyword>
<evidence type="ECO:0000313" key="8">
    <source>
        <dbReference type="Proteomes" id="UP000236893"/>
    </source>
</evidence>
<dbReference type="GO" id="GO:0006080">
    <property type="term" value="P:substituted mannan metabolic process"/>
    <property type="evidence" value="ECO:0007669"/>
    <property type="project" value="InterPro"/>
</dbReference>
<dbReference type="OrthoDB" id="9803686at2"/>
<keyword evidence="5" id="KW-0732">Signal</keyword>
<evidence type="ECO:0000259" key="6">
    <source>
        <dbReference type="PROSITE" id="PS51764"/>
    </source>
</evidence>